<dbReference type="HAMAP" id="MF_01401">
    <property type="entry name" value="MsrA"/>
    <property type="match status" value="1"/>
</dbReference>
<protein>
    <recommendedName>
        <fullName evidence="4">Peptide methionine sulfoxide reductase MsrA</fullName>
        <shortName evidence="4">Protein-methionine-S-oxide reductase</shortName>
        <ecNumber evidence="4">1.8.4.11</ecNumber>
    </recommendedName>
    <alternativeName>
        <fullName evidence="4">Peptide-methionine (S)-S-oxide reductase</fullName>
        <shortName evidence="4">Peptide Met(O) reductase</shortName>
    </alternativeName>
</protein>
<dbReference type="EC" id="1.8.4.11" evidence="4"/>
<evidence type="ECO:0000256" key="3">
    <source>
        <dbReference type="ARBA" id="ARBA00048782"/>
    </source>
</evidence>
<feature type="active site" evidence="4">
    <location>
        <position position="39"/>
    </location>
</feature>
<evidence type="ECO:0000256" key="5">
    <source>
        <dbReference type="SAM" id="SignalP"/>
    </source>
</evidence>
<comment type="catalytic activity">
    <reaction evidence="3 4">
        <text>[thioredoxin]-disulfide + L-methionine + H2O = L-methionine (S)-S-oxide + [thioredoxin]-dithiol</text>
        <dbReference type="Rhea" id="RHEA:19993"/>
        <dbReference type="Rhea" id="RHEA-COMP:10698"/>
        <dbReference type="Rhea" id="RHEA-COMP:10700"/>
        <dbReference type="ChEBI" id="CHEBI:15377"/>
        <dbReference type="ChEBI" id="CHEBI:29950"/>
        <dbReference type="ChEBI" id="CHEBI:50058"/>
        <dbReference type="ChEBI" id="CHEBI:57844"/>
        <dbReference type="ChEBI" id="CHEBI:58772"/>
        <dbReference type="EC" id="1.8.4.11"/>
    </reaction>
</comment>
<feature type="chain" id="PRO_5037158082" description="Peptide methionine sulfoxide reductase MsrA" evidence="5">
    <location>
        <begin position="23"/>
        <end position="205"/>
    </location>
</feature>
<keyword evidence="5" id="KW-0732">Signal</keyword>
<evidence type="ECO:0000256" key="4">
    <source>
        <dbReference type="HAMAP-Rule" id="MF_01401"/>
    </source>
</evidence>
<dbReference type="Gene3D" id="3.30.1060.10">
    <property type="entry name" value="Peptide methionine sulphoxide reductase MsrA"/>
    <property type="match status" value="1"/>
</dbReference>
<evidence type="ECO:0000259" key="6">
    <source>
        <dbReference type="Pfam" id="PF01625"/>
    </source>
</evidence>
<comment type="caution">
    <text evidence="7">The sequence shown here is derived from an EMBL/GenBank/DDBJ whole genome shotgun (WGS) entry which is preliminary data.</text>
</comment>
<reference evidence="7" key="2">
    <citation type="submission" date="2020-09" db="EMBL/GenBank/DDBJ databases">
        <authorList>
            <person name="Sun Q."/>
            <person name="Sedlacek I."/>
        </authorList>
    </citation>
    <scope>NUCLEOTIDE SEQUENCE</scope>
    <source>
        <strain evidence="7">CCM 8711</strain>
    </source>
</reference>
<evidence type="ECO:0000256" key="1">
    <source>
        <dbReference type="ARBA" id="ARBA00023002"/>
    </source>
</evidence>
<name>A0A917N195_9SPHI</name>
<dbReference type="AlphaFoldDB" id="A0A917N195"/>
<feature type="signal peptide" evidence="5">
    <location>
        <begin position="1"/>
        <end position="22"/>
    </location>
</feature>
<reference evidence="7" key="1">
    <citation type="journal article" date="2014" name="Int. J. Syst. Evol. Microbiol.">
        <title>Complete genome sequence of Corynebacterium casei LMG S-19264T (=DSM 44701T), isolated from a smear-ripened cheese.</title>
        <authorList>
            <consortium name="US DOE Joint Genome Institute (JGI-PGF)"/>
            <person name="Walter F."/>
            <person name="Albersmeier A."/>
            <person name="Kalinowski J."/>
            <person name="Ruckert C."/>
        </authorList>
    </citation>
    <scope>NUCLEOTIDE SEQUENCE</scope>
    <source>
        <strain evidence="7">CCM 8711</strain>
    </source>
</reference>
<accession>A0A917N195</accession>
<gene>
    <name evidence="4 7" type="primary">msrA</name>
    <name evidence="7" type="ORF">GCM10011425_18730</name>
</gene>
<organism evidence="7 8">
    <name type="scientific">Mucilaginibacter galii</name>
    <dbReference type="NCBI Taxonomy" id="2005073"/>
    <lineage>
        <taxon>Bacteria</taxon>
        <taxon>Pseudomonadati</taxon>
        <taxon>Bacteroidota</taxon>
        <taxon>Sphingobacteriia</taxon>
        <taxon>Sphingobacteriales</taxon>
        <taxon>Sphingobacteriaceae</taxon>
        <taxon>Mucilaginibacter</taxon>
    </lineage>
</organism>
<dbReference type="SUPFAM" id="SSF55068">
    <property type="entry name" value="Peptide methionine sulfoxide reductase"/>
    <property type="match status" value="1"/>
</dbReference>
<comment type="similarity">
    <text evidence="4">Belongs to the MsrA Met sulfoxide reductase family.</text>
</comment>
<keyword evidence="1 4" id="KW-0560">Oxidoreductase</keyword>
<dbReference type="InterPro" id="IPR002569">
    <property type="entry name" value="Met_Sox_Rdtase_MsrA_dom"/>
</dbReference>
<proteinExistence type="inferred from homology"/>
<dbReference type="PANTHER" id="PTHR43774:SF1">
    <property type="entry name" value="PEPTIDE METHIONINE SULFOXIDE REDUCTASE MSRA 2"/>
    <property type="match status" value="1"/>
</dbReference>
<dbReference type="InterPro" id="IPR036509">
    <property type="entry name" value="Met_Sox_Rdtase_MsrA_sf"/>
</dbReference>
<dbReference type="PANTHER" id="PTHR43774">
    <property type="entry name" value="PEPTIDE METHIONINE SULFOXIDE REDUCTASE"/>
    <property type="match status" value="1"/>
</dbReference>
<evidence type="ECO:0000313" key="7">
    <source>
        <dbReference type="EMBL" id="GGI50661.1"/>
    </source>
</evidence>
<comment type="catalytic activity">
    <reaction evidence="2 4">
        <text>L-methionyl-[protein] + [thioredoxin]-disulfide + H2O = L-methionyl-(S)-S-oxide-[protein] + [thioredoxin]-dithiol</text>
        <dbReference type="Rhea" id="RHEA:14217"/>
        <dbReference type="Rhea" id="RHEA-COMP:10698"/>
        <dbReference type="Rhea" id="RHEA-COMP:10700"/>
        <dbReference type="Rhea" id="RHEA-COMP:12313"/>
        <dbReference type="Rhea" id="RHEA-COMP:12315"/>
        <dbReference type="ChEBI" id="CHEBI:15377"/>
        <dbReference type="ChEBI" id="CHEBI:16044"/>
        <dbReference type="ChEBI" id="CHEBI:29950"/>
        <dbReference type="ChEBI" id="CHEBI:44120"/>
        <dbReference type="ChEBI" id="CHEBI:50058"/>
        <dbReference type="EC" id="1.8.4.11"/>
    </reaction>
</comment>
<dbReference type="Proteomes" id="UP000662074">
    <property type="component" value="Unassembled WGS sequence"/>
</dbReference>
<dbReference type="RefSeq" id="WP_188416017.1">
    <property type="nucleotide sequence ID" value="NZ_BMDO01000004.1"/>
</dbReference>
<evidence type="ECO:0000313" key="8">
    <source>
        <dbReference type="Proteomes" id="UP000662074"/>
    </source>
</evidence>
<sequence length="205" mass="23250">MSKIKVLAFVLGIALVVNGLTAAKAQSAKIEKATFGMGCFWCSEAIFQRLKGVVKVESGYAGGNYKNPTYEDVCTGNTGHAEVVQVTFEPEVISYKELLEIFWKMHDPTTLNRQGADVGTQYRSIIFYHTPQQKTLAEAYKTELNKEKVYPDPIVTQIAPFSNFYVAENYHQNYFKLNGREPYCRMVILPKVDKLEKVFKAKLKQ</sequence>
<keyword evidence="8" id="KW-1185">Reference proteome</keyword>
<dbReference type="EMBL" id="BMDO01000004">
    <property type="protein sequence ID" value="GGI50661.1"/>
    <property type="molecule type" value="Genomic_DNA"/>
</dbReference>
<dbReference type="GO" id="GO:0008113">
    <property type="term" value="F:peptide-methionine (S)-S-oxide reductase activity"/>
    <property type="evidence" value="ECO:0007669"/>
    <property type="project" value="UniProtKB-UniRule"/>
</dbReference>
<dbReference type="NCBIfam" id="TIGR00401">
    <property type="entry name" value="msrA"/>
    <property type="match status" value="1"/>
</dbReference>
<dbReference type="Pfam" id="PF01625">
    <property type="entry name" value="PMSR"/>
    <property type="match status" value="1"/>
</dbReference>
<evidence type="ECO:0000256" key="2">
    <source>
        <dbReference type="ARBA" id="ARBA00047806"/>
    </source>
</evidence>
<feature type="domain" description="Peptide methionine sulphoxide reductase MsrA" evidence="6">
    <location>
        <begin position="32"/>
        <end position="184"/>
    </location>
</feature>
<comment type="function">
    <text evidence="4">Has an important function as a repair enzyme for proteins that have been inactivated by oxidation. Catalyzes the reversible oxidation-reduction of methionine sulfoxide in proteins to methionine.</text>
</comment>